<feature type="domain" description="Helicase C-terminal" evidence="16">
    <location>
        <begin position="269"/>
        <end position="431"/>
    </location>
</feature>
<dbReference type="GO" id="GO:0005829">
    <property type="term" value="C:cytosol"/>
    <property type="evidence" value="ECO:0007669"/>
    <property type="project" value="TreeGrafter"/>
</dbReference>
<dbReference type="STRING" id="71784.A0A1Y2AIN5"/>
<dbReference type="CDD" id="cd18787">
    <property type="entry name" value="SF2_C_DEAD"/>
    <property type="match status" value="1"/>
</dbReference>
<keyword evidence="6" id="KW-0547">Nucleotide-binding</keyword>
<evidence type="ECO:0000256" key="12">
    <source>
        <dbReference type="ARBA" id="ARBA00047984"/>
    </source>
</evidence>
<comment type="subcellular location">
    <subcellularLocation>
        <location evidence="2">Nucleus</location>
    </subcellularLocation>
</comment>
<dbReference type="PANTHER" id="PTHR47959:SF8">
    <property type="entry name" value="RNA HELICASE"/>
    <property type="match status" value="1"/>
</dbReference>
<keyword evidence="9" id="KW-0067">ATP-binding</keyword>
<dbReference type="InterPro" id="IPR050079">
    <property type="entry name" value="DEAD_box_RNA_helicase"/>
</dbReference>
<dbReference type="PROSITE" id="PS51195">
    <property type="entry name" value="Q_MOTIF"/>
    <property type="match status" value="1"/>
</dbReference>
<dbReference type="InterPro" id="IPR001650">
    <property type="entry name" value="Helicase_C-like"/>
</dbReference>
<keyword evidence="8" id="KW-0347">Helicase</keyword>
<evidence type="ECO:0000256" key="10">
    <source>
        <dbReference type="ARBA" id="ARBA00022884"/>
    </source>
</evidence>
<evidence type="ECO:0000256" key="5">
    <source>
        <dbReference type="ARBA" id="ARBA00022517"/>
    </source>
</evidence>
<dbReference type="InterPro" id="IPR014001">
    <property type="entry name" value="Helicase_ATP-bd"/>
</dbReference>
<evidence type="ECO:0000256" key="14">
    <source>
        <dbReference type="SAM" id="MobiDB-lite"/>
    </source>
</evidence>
<feature type="compositionally biased region" description="Basic and acidic residues" evidence="14">
    <location>
        <begin position="555"/>
        <end position="564"/>
    </location>
</feature>
<accession>A0A1Y2AIN5</accession>
<evidence type="ECO:0000256" key="6">
    <source>
        <dbReference type="ARBA" id="ARBA00022741"/>
    </source>
</evidence>
<dbReference type="SMART" id="SM00487">
    <property type="entry name" value="DEXDc"/>
    <property type="match status" value="1"/>
</dbReference>
<dbReference type="Pfam" id="PF00270">
    <property type="entry name" value="DEAD"/>
    <property type="match status" value="1"/>
</dbReference>
<evidence type="ECO:0000256" key="8">
    <source>
        <dbReference type="ARBA" id="ARBA00022806"/>
    </source>
</evidence>
<dbReference type="SMART" id="SM01123">
    <property type="entry name" value="DBP10CT"/>
    <property type="match status" value="1"/>
</dbReference>
<dbReference type="SMART" id="SM00490">
    <property type="entry name" value="HELICc"/>
    <property type="match status" value="1"/>
</dbReference>
<proteinExistence type="inferred from homology"/>
<evidence type="ECO:0000259" key="15">
    <source>
        <dbReference type="PROSITE" id="PS51192"/>
    </source>
</evidence>
<dbReference type="Pfam" id="PF08147">
    <property type="entry name" value="DBP10CT"/>
    <property type="match status" value="1"/>
</dbReference>
<comment type="similarity">
    <text evidence="3">Belongs to the DEAD box helicase family. DDX54/DBP10 subfamily.</text>
</comment>
<dbReference type="EMBL" id="MCFC01000093">
    <property type="protein sequence ID" value="ORY22443.1"/>
    <property type="molecule type" value="Genomic_DNA"/>
</dbReference>
<organism evidence="18 19">
    <name type="scientific">Naematelia encephala</name>
    <dbReference type="NCBI Taxonomy" id="71784"/>
    <lineage>
        <taxon>Eukaryota</taxon>
        <taxon>Fungi</taxon>
        <taxon>Dikarya</taxon>
        <taxon>Basidiomycota</taxon>
        <taxon>Agaricomycotina</taxon>
        <taxon>Tremellomycetes</taxon>
        <taxon>Tremellales</taxon>
        <taxon>Naemateliaceae</taxon>
        <taxon>Naematelia</taxon>
    </lineage>
</organism>
<evidence type="ECO:0000256" key="7">
    <source>
        <dbReference type="ARBA" id="ARBA00022801"/>
    </source>
</evidence>
<dbReference type="GO" id="GO:0003723">
    <property type="term" value="F:RNA binding"/>
    <property type="evidence" value="ECO:0007669"/>
    <property type="project" value="UniProtKB-KW"/>
</dbReference>
<dbReference type="PROSITE" id="PS51194">
    <property type="entry name" value="HELICASE_CTER"/>
    <property type="match status" value="1"/>
</dbReference>
<comment type="caution">
    <text evidence="18">The sequence shown here is derived from an EMBL/GenBank/DDBJ whole genome shotgun (WGS) entry which is preliminary data.</text>
</comment>
<dbReference type="Gene3D" id="3.40.50.300">
    <property type="entry name" value="P-loop containing nucleotide triphosphate hydrolases"/>
    <property type="match status" value="2"/>
</dbReference>
<dbReference type="InterPro" id="IPR027417">
    <property type="entry name" value="P-loop_NTPase"/>
</dbReference>
<feature type="domain" description="DEAD-box RNA helicase Q" evidence="17">
    <location>
        <begin position="25"/>
        <end position="53"/>
    </location>
</feature>
<dbReference type="AlphaFoldDB" id="A0A1Y2AIN5"/>
<evidence type="ECO:0000259" key="17">
    <source>
        <dbReference type="PROSITE" id="PS51195"/>
    </source>
</evidence>
<dbReference type="InterPro" id="IPR012541">
    <property type="entry name" value="DBP10_C"/>
</dbReference>
<keyword evidence="10" id="KW-0694">RNA-binding</keyword>
<dbReference type="GO" id="GO:0010467">
    <property type="term" value="P:gene expression"/>
    <property type="evidence" value="ECO:0007669"/>
    <property type="project" value="UniProtKB-ARBA"/>
</dbReference>
<dbReference type="GO" id="GO:0005634">
    <property type="term" value="C:nucleus"/>
    <property type="evidence" value="ECO:0007669"/>
    <property type="project" value="UniProtKB-SubCell"/>
</dbReference>
<feature type="region of interest" description="Disordered" evidence="14">
    <location>
        <begin position="547"/>
        <end position="577"/>
    </location>
</feature>
<keyword evidence="11" id="KW-0539">Nucleus</keyword>
<evidence type="ECO:0000256" key="1">
    <source>
        <dbReference type="ARBA" id="ARBA00003706"/>
    </source>
</evidence>
<dbReference type="GO" id="GO:0016887">
    <property type="term" value="F:ATP hydrolysis activity"/>
    <property type="evidence" value="ECO:0007669"/>
    <property type="project" value="RHEA"/>
</dbReference>
<keyword evidence="5" id="KW-0690">Ribosome biogenesis</keyword>
<protein>
    <recommendedName>
        <fullName evidence="4">RNA helicase</fullName>
        <ecNumber evidence="4">3.6.4.13</ecNumber>
    </recommendedName>
</protein>
<dbReference type="GO" id="GO:0003724">
    <property type="term" value="F:RNA helicase activity"/>
    <property type="evidence" value="ECO:0007669"/>
    <property type="project" value="UniProtKB-EC"/>
</dbReference>
<dbReference type="SUPFAM" id="SSF52540">
    <property type="entry name" value="P-loop containing nucleoside triphosphate hydrolases"/>
    <property type="match status" value="1"/>
</dbReference>
<name>A0A1Y2AIN5_9TREE</name>
<evidence type="ECO:0000256" key="11">
    <source>
        <dbReference type="ARBA" id="ARBA00023242"/>
    </source>
</evidence>
<evidence type="ECO:0000256" key="9">
    <source>
        <dbReference type="ARBA" id="ARBA00022840"/>
    </source>
</evidence>
<evidence type="ECO:0000313" key="18">
    <source>
        <dbReference type="EMBL" id="ORY22443.1"/>
    </source>
</evidence>
<dbReference type="PANTHER" id="PTHR47959">
    <property type="entry name" value="ATP-DEPENDENT RNA HELICASE RHLE-RELATED"/>
    <property type="match status" value="1"/>
</dbReference>
<evidence type="ECO:0000259" key="16">
    <source>
        <dbReference type="PROSITE" id="PS51194"/>
    </source>
</evidence>
<comment type="function">
    <text evidence="1">ATP-binding RNA helicase involved in the biogenesis of 60S ribosomal subunits and is required for the normal formation of 25S and 5.8S rRNAs.</text>
</comment>
<dbReference type="PROSITE" id="PS51192">
    <property type="entry name" value="HELICASE_ATP_BIND_1"/>
    <property type="match status" value="1"/>
</dbReference>
<comment type="catalytic activity">
    <reaction evidence="12">
        <text>ATP + H2O = ADP + phosphate + H(+)</text>
        <dbReference type="Rhea" id="RHEA:13065"/>
        <dbReference type="ChEBI" id="CHEBI:15377"/>
        <dbReference type="ChEBI" id="CHEBI:15378"/>
        <dbReference type="ChEBI" id="CHEBI:30616"/>
        <dbReference type="ChEBI" id="CHEBI:43474"/>
        <dbReference type="ChEBI" id="CHEBI:456216"/>
        <dbReference type="EC" id="3.6.4.13"/>
    </reaction>
</comment>
<dbReference type="EC" id="3.6.4.13" evidence="4"/>
<evidence type="ECO:0000256" key="3">
    <source>
        <dbReference type="ARBA" id="ARBA00010379"/>
    </source>
</evidence>
<keyword evidence="7 18" id="KW-0378">Hydrolase</keyword>
<evidence type="ECO:0000256" key="2">
    <source>
        <dbReference type="ARBA" id="ARBA00004123"/>
    </source>
</evidence>
<dbReference type="InterPro" id="IPR014014">
    <property type="entry name" value="RNA_helicase_DEAD_Q_motif"/>
</dbReference>
<reference evidence="18 19" key="1">
    <citation type="submission" date="2016-07" db="EMBL/GenBank/DDBJ databases">
        <title>Pervasive Adenine N6-methylation of Active Genes in Fungi.</title>
        <authorList>
            <consortium name="DOE Joint Genome Institute"/>
            <person name="Mondo S.J."/>
            <person name="Dannebaum R.O."/>
            <person name="Kuo R.C."/>
            <person name="Labutti K."/>
            <person name="Haridas S."/>
            <person name="Kuo A."/>
            <person name="Salamov A."/>
            <person name="Ahrendt S.R."/>
            <person name="Lipzen A."/>
            <person name="Sullivan W."/>
            <person name="Andreopoulos W.B."/>
            <person name="Clum A."/>
            <person name="Lindquist E."/>
            <person name="Daum C."/>
            <person name="Ramamoorthy G.K."/>
            <person name="Gryganskyi A."/>
            <person name="Culley D."/>
            <person name="Magnuson J.K."/>
            <person name="James T.Y."/>
            <person name="O'Malley M.A."/>
            <person name="Stajich J.E."/>
            <person name="Spatafora J.W."/>
            <person name="Visel A."/>
            <person name="Grigoriev I.V."/>
        </authorList>
    </citation>
    <scope>NUCLEOTIDE SEQUENCE [LARGE SCALE GENOMIC DNA]</scope>
    <source>
        <strain evidence="18 19">68-887.2</strain>
    </source>
</reference>
<feature type="short sequence motif" description="Q motif" evidence="13">
    <location>
        <begin position="25"/>
        <end position="53"/>
    </location>
</feature>
<feature type="region of interest" description="Disordered" evidence="14">
    <location>
        <begin position="1"/>
        <end position="30"/>
    </location>
</feature>
<evidence type="ECO:0000313" key="19">
    <source>
        <dbReference type="Proteomes" id="UP000193986"/>
    </source>
</evidence>
<evidence type="ECO:0000256" key="13">
    <source>
        <dbReference type="PROSITE-ProRule" id="PRU00552"/>
    </source>
</evidence>
<dbReference type="GO" id="GO:0005524">
    <property type="term" value="F:ATP binding"/>
    <property type="evidence" value="ECO:0007669"/>
    <property type="project" value="UniProtKB-KW"/>
</dbReference>
<dbReference type="GO" id="GO:0042254">
    <property type="term" value="P:ribosome biogenesis"/>
    <property type="evidence" value="ECO:0007669"/>
    <property type="project" value="UniProtKB-KW"/>
</dbReference>
<dbReference type="OrthoDB" id="10261375at2759"/>
<dbReference type="Pfam" id="PF00271">
    <property type="entry name" value="Helicase_C"/>
    <property type="match status" value="1"/>
</dbReference>
<evidence type="ECO:0000256" key="4">
    <source>
        <dbReference type="ARBA" id="ARBA00012552"/>
    </source>
</evidence>
<feature type="domain" description="Helicase ATP-binding" evidence="15">
    <location>
        <begin position="58"/>
        <end position="239"/>
    </location>
</feature>
<dbReference type="Proteomes" id="UP000193986">
    <property type="component" value="Unassembled WGS sequence"/>
</dbReference>
<keyword evidence="19" id="KW-1185">Reference proteome</keyword>
<dbReference type="FunCoup" id="A0A1Y2AIN5">
    <property type="interactions" value="655"/>
</dbReference>
<dbReference type="InterPro" id="IPR011545">
    <property type="entry name" value="DEAD/DEAH_box_helicase_dom"/>
</dbReference>
<gene>
    <name evidence="18" type="ORF">BCR39DRAFT_385195</name>
</gene>
<sequence length="748" mass="82487">MVRTQAMESAPGAEKMKSKPSGSGGAWQPLGVRPSIARSLLLRGFKNPTPIQRSSLPATLASPPRDVLGMARTGSGKTLAYLIPLLQKLTDGVARAKGPRALILCPSRELAFQILRTGKDLARGMPKSEEKAQQPSWALIMGGDGLDKQFEIMSAAPDIIIATPGRLLHLIVEMNLDLRTIDMVIYDEADRLFESGFETQLREIVHRLPSTRQNLLFSATLPSAVAEFAKAGLVNPVFVRLDAESKISPDLQMMFFQTKPLEKDAALLVLLESVLKVSTMQHSDESGPQAIIFAATKHHVEYLENLLGAAGYRTSYIYGSLDQLARQRQLQSFRSGETQLMVVTDVAARGLDIPTMDNVVNYDFPPSARVFLHRVGRTARAGRRGSAYSLVSREDLPFMFDLATFLNLPVASPEFYGCIPQEMVDDKIELITTSIEEINSQLPALREVKRKGQAQYDRSKGKATPASYKSAKAFVVGGDIETVHALHPFFRATSSGTQNSANDRARLIEAVSNFKPHETVFELGNRGSSSGAVVMNARREQLQRQLARRSSAKALTEKDVDQREPVLPSGSRTTQESKKTFHDVGYYMSHQQAGAESEKGYSIRDDNTSARINASVLDLTADDSGPLRAQKASQLRWDRKKRKFVTGDGIGADNKKMIRTESGALLPATYAGGRYKEWQKRTRHNSASDAVGEVINNSHAGAAPKIYRHNVKKSQDDIRSEIRSVQLLRKRNEQSNMVSPISSVLDRV</sequence>
<dbReference type="InParanoid" id="A0A1Y2AIN5"/>